<dbReference type="FunFam" id="2.40.110.10:FF:000002">
    <property type="entry name" value="Acyl-CoA dehydrogenase fadE12"/>
    <property type="match status" value="1"/>
</dbReference>
<dbReference type="RefSeq" id="WP_058887849.1">
    <property type="nucleotide sequence ID" value="NZ_LQBM01000002.1"/>
</dbReference>
<dbReference type="InterPro" id="IPR036250">
    <property type="entry name" value="AcylCo_DH-like_C"/>
</dbReference>
<dbReference type="Gene3D" id="2.40.110.10">
    <property type="entry name" value="Butyryl-CoA Dehydrogenase, subunit A, domain 2"/>
    <property type="match status" value="1"/>
</dbReference>
<dbReference type="OrthoDB" id="2769798at2"/>
<protein>
    <submittedName>
        <fullName evidence="10">Acyl-CoA dehydrogenase</fullName>
    </submittedName>
</protein>
<dbReference type="InterPro" id="IPR013786">
    <property type="entry name" value="AcylCoA_DH/ox_N"/>
</dbReference>
<reference evidence="11" key="1">
    <citation type="submission" date="2015-12" db="EMBL/GenBank/DDBJ databases">
        <authorList>
            <person name="Nair G.R."/>
            <person name="Kaur G."/>
            <person name="Mayilraj S."/>
        </authorList>
    </citation>
    <scope>NUCLEOTIDE SEQUENCE [LARGE SCALE GENOMIC DNA]</scope>
    <source>
        <strain evidence="11">CD08_7</strain>
    </source>
</reference>
<name>A0A0W8IHW5_9MICC</name>
<evidence type="ECO:0000313" key="10">
    <source>
        <dbReference type="EMBL" id="KUG59614.1"/>
    </source>
</evidence>
<evidence type="ECO:0000259" key="7">
    <source>
        <dbReference type="Pfam" id="PF00441"/>
    </source>
</evidence>
<dbReference type="InterPro" id="IPR009100">
    <property type="entry name" value="AcylCoA_DH/oxidase_NM_dom_sf"/>
</dbReference>
<dbReference type="GO" id="GO:0003995">
    <property type="term" value="F:acyl-CoA dehydrogenase activity"/>
    <property type="evidence" value="ECO:0007669"/>
    <property type="project" value="TreeGrafter"/>
</dbReference>
<evidence type="ECO:0000256" key="1">
    <source>
        <dbReference type="ARBA" id="ARBA00001974"/>
    </source>
</evidence>
<dbReference type="Pfam" id="PF02771">
    <property type="entry name" value="Acyl-CoA_dh_N"/>
    <property type="match status" value="1"/>
</dbReference>
<accession>A0A0W8IHW5</accession>
<evidence type="ECO:0000256" key="3">
    <source>
        <dbReference type="ARBA" id="ARBA00022630"/>
    </source>
</evidence>
<keyword evidence="5 6" id="KW-0560">Oxidoreductase</keyword>
<dbReference type="STRING" id="317018.AVL63_10840"/>
<keyword evidence="3 6" id="KW-0285">Flavoprotein</keyword>
<feature type="domain" description="Acyl-CoA dehydrogenase/oxidase N-terminal" evidence="9">
    <location>
        <begin position="8"/>
        <end position="120"/>
    </location>
</feature>
<dbReference type="Gene3D" id="1.20.140.10">
    <property type="entry name" value="Butyryl-CoA Dehydrogenase, subunit A, domain 3"/>
    <property type="match status" value="1"/>
</dbReference>
<dbReference type="InterPro" id="IPR009075">
    <property type="entry name" value="AcylCo_DH/oxidase_C"/>
</dbReference>
<sequence length="388" mass="42152">MFAGFYDEIHEEFREVVREFVTREVTPHYPGWESAHMIERSMWLAAAENGLLGLAVQEEHGGMGLGDYRFRMILDEELARAGALAVSLALHLHDDWVLPALLKFGTPEQQTAWLPRFMDGSFVSSVAFTEPGAGSDLRAVRTKAVKNDDGGWTLDGQKTFIGNGISGDGALVLARTDGSDVRQRGAEDSFSLFLVEKQDNPGYQPGRQLEKMGFTASDTAELFFAGVQIPAANLIGEAGRGLEYAKAILPQGRLGIATSAAAITAEVLRQTRDYVAQRETFGQLVSEHQNTRFQLAELQVGLEATERYVAAAVAGFNAGELDLVGASKAKLWASEQAKSSVDACLQLHGGYGYILDYPVAQAYLAVRLLTIFGGTSEILKETIAAELR</sequence>
<feature type="domain" description="Acyl-CoA oxidase/dehydrogenase middle" evidence="8">
    <location>
        <begin position="126"/>
        <end position="226"/>
    </location>
</feature>
<evidence type="ECO:0000256" key="4">
    <source>
        <dbReference type="ARBA" id="ARBA00022827"/>
    </source>
</evidence>
<proteinExistence type="inferred from homology"/>
<dbReference type="PANTHER" id="PTHR43884:SF12">
    <property type="entry name" value="ISOVALERYL-COA DEHYDROGENASE, MITOCHONDRIAL-RELATED"/>
    <property type="match status" value="1"/>
</dbReference>
<organism evidence="10 11">
    <name type="scientific">Nesterenkonia jeotgali</name>
    <dbReference type="NCBI Taxonomy" id="317018"/>
    <lineage>
        <taxon>Bacteria</taxon>
        <taxon>Bacillati</taxon>
        <taxon>Actinomycetota</taxon>
        <taxon>Actinomycetes</taxon>
        <taxon>Micrococcales</taxon>
        <taxon>Micrococcaceae</taxon>
        <taxon>Nesterenkonia</taxon>
    </lineage>
</organism>
<dbReference type="SUPFAM" id="SSF47203">
    <property type="entry name" value="Acyl-CoA dehydrogenase C-terminal domain-like"/>
    <property type="match status" value="1"/>
</dbReference>
<dbReference type="Gene3D" id="1.10.540.10">
    <property type="entry name" value="Acyl-CoA dehydrogenase/oxidase, N-terminal domain"/>
    <property type="match status" value="1"/>
</dbReference>
<comment type="cofactor">
    <cofactor evidence="1 6">
        <name>FAD</name>
        <dbReference type="ChEBI" id="CHEBI:57692"/>
    </cofactor>
</comment>
<keyword evidence="11" id="KW-1185">Reference proteome</keyword>
<dbReference type="AlphaFoldDB" id="A0A0W8IHW5"/>
<dbReference type="InterPro" id="IPR006091">
    <property type="entry name" value="Acyl-CoA_Oxase/DH_mid-dom"/>
</dbReference>
<dbReference type="InterPro" id="IPR046373">
    <property type="entry name" value="Acyl-CoA_Oxase/DH_mid-dom_sf"/>
</dbReference>
<dbReference type="InterPro" id="IPR037069">
    <property type="entry name" value="AcylCoA_DH/ox_N_sf"/>
</dbReference>
<dbReference type="EMBL" id="LQBM01000002">
    <property type="protein sequence ID" value="KUG59614.1"/>
    <property type="molecule type" value="Genomic_DNA"/>
</dbReference>
<dbReference type="PANTHER" id="PTHR43884">
    <property type="entry name" value="ACYL-COA DEHYDROGENASE"/>
    <property type="match status" value="1"/>
</dbReference>
<dbReference type="Proteomes" id="UP000054023">
    <property type="component" value="Unassembled WGS sequence"/>
</dbReference>
<keyword evidence="4 6" id="KW-0274">FAD</keyword>
<evidence type="ECO:0000259" key="9">
    <source>
        <dbReference type="Pfam" id="PF02771"/>
    </source>
</evidence>
<comment type="caution">
    <text evidence="10">The sequence shown here is derived from an EMBL/GenBank/DDBJ whole genome shotgun (WGS) entry which is preliminary data.</text>
</comment>
<evidence type="ECO:0000256" key="2">
    <source>
        <dbReference type="ARBA" id="ARBA00009347"/>
    </source>
</evidence>
<dbReference type="Pfam" id="PF02770">
    <property type="entry name" value="Acyl-CoA_dh_M"/>
    <property type="match status" value="1"/>
</dbReference>
<feature type="domain" description="Acyl-CoA dehydrogenase/oxidase C-terminal" evidence="7">
    <location>
        <begin position="239"/>
        <end position="387"/>
    </location>
</feature>
<gene>
    <name evidence="10" type="ORF">AVL63_10840</name>
</gene>
<evidence type="ECO:0000256" key="5">
    <source>
        <dbReference type="ARBA" id="ARBA00023002"/>
    </source>
</evidence>
<comment type="similarity">
    <text evidence="2 6">Belongs to the acyl-CoA dehydrogenase family.</text>
</comment>
<dbReference type="Pfam" id="PF00441">
    <property type="entry name" value="Acyl-CoA_dh_1"/>
    <property type="match status" value="1"/>
</dbReference>
<dbReference type="SUPFAM" id="SSF56645">
    <property type="entry name" value="Acyl-CoA dehydrogenase NM domain-like"/>
    <property type="match status" value="1"/>
</dbReference>
<evidence type="ECO:0000256" key="6">
    <source>
        <dbReference type="RuleBase" id="RU362125"/>
    </source>
</evidence>
<dbReference type="GO" id="GO:0050660">
    <property type="term" value="F:flavin adenine dinucleotide binding"/>
    <property type="evidence" value="ECO:0007669"/>
    <property type="project" value="InterPro"/>
</dbReference>
<evidence type="ECO:0000259" key="8">
    <source>
        <dbReference type="Pfam" id="PF02770"/>
    </source>
</evidence>
<evidence type="ECO:0000313" key="11">
    <source>
        <dbReference type="Proteomes" id="UP000054023"/>
    </source>
</evidence>